<keyword evidence="1" id="KW-0472">Membrane</keyword>
<dbReference type="AlphaFoldDB" id="A0A2P6RRT2"/>
<evidence type="ECO:0000256" key="1">
    <source>
        <dbReference type="SAM" id="Phobius"/>
    </source>
</evidence>
<dbReference type="EMBL" id="PDCK01000040">
    <property type="protein sequence ID" value="PRQ49091.1"/>
    <property type="molecule type" value="Genomic_DNA"/>
</dbReference>
<keyword evidence="1" id="KW-1133">Transmembrane helix</keyword>
<evidence type="ECO:0000313" key="3">
    <source>
        <dbReference type="Proteomes" id="UP000238479"/>
    </source>
</evidence>
<evidence type="ECO:0000313" key="2">
    <source>
        <dbReference type="EMBL" id="PRQ49091.1"/>
    </source>
</evidence>
<proteinExistence type="predicted"/>
<name>A0A2P6RRT2_ROSCH</name>
<dbReference type="Gramene" id="PRQ49091">
    <property type="protein sequence ID" value="PRQ49091"/>
    <property type="gene ID" value="RchiOBHm_Chr2g0118051"/>
</dbReference>
<comment type="caution">
    <text evidence="2">The sequence shown here is derived from an EMBL/GenBank/DDBJ whole genome shotgun (WGS) entry which is preliminary data.</text>
</comment>
<keyword evidence="1" id="KW-0812">Transmembrane</keyword>
<accession>A0A2P6RRT2</accession>
<sequence length="150" mass="18165">MLVYKRKRPSVLLLKQYLVLLYSLAFLYILLSRENSSLPRGDYSNLSLSKFLFEQIFLERFRCNWILLEKIFLPRQEICSSMRFFFLEYAPQQNIPSSTRYFFLDKRYAPRQNILSLTRYFFLNKMCPCCVYKFTLKICTPQKAQSDAYY</sequence>
<feature type="transmembrane region" description="Helical" evidence="1">
    <location>
        <begin position="12"/>
        <end position="31"/>
    </location>
</feature>
<reference evidence="2 3" key="1">
    <citation type="journal article" date="2018" name="Nat. Genet.">
        <title>The Rosa genome provides new insights in the design of modern roses.</title>
        <authorList>
            <person name="Bendahmane M."/>
        </authorList>
    </citation>
    <scope>NUCLEOTIDE SEQUENCE [LARGE SCALE GENOMIC DNA]</scope>
    <source>
        <strain evidence="3">cv. Old Blush</strain>
    </source>
</reference>
<dbReference type="Proteomes" id="UP000238479">
    <property type="component" value="Chromosome 2"/>
</dbReference>
<keyword evidence="3" id="KW-1185">Reference proteome</keyword>
<organism evidence="2 3">
    <name type="scientific">Rosa chinensis</name>
    <name type="common">China rose</name>
    <dbReference type="NCBI Taxonomy" id="74649"/>
    <lineage>
        <taxon>Eukaryota</taxon>
        <taxon>Viridiplantae</taxon>
        <taxon>Streptophyta</taxon>
        <taxon>Embryophyta</taxon>
        <taxon>Tracheophyta</taxon>
        <taxon>Spermatophyta</taxon>
        <taxon>Magnoliopsida</taxon>
        <taxon>eudicotyledons</taxon>
        <taxon>Gunneridae</taxon>
        <taxon>Pentapetalae</taxon>
        <taxon>rosids</taxon>
        <taxon>fabids</taxon>
        <taxon>Rosales</taxon>
        <taxon>Rosaceae</taxon>
        <taxon>Rosoideae</taxon>
        <taxon>Rosoideae incertae sedis</taxon>
        <taxon>Rosa</taxon>
    </lineage>
</organism>
<gene>
    <name evidence="2" type="ORF">RchiOBHm_Chr2g0118051</name>
</gene>
<protein>
    <submittedName>
        <fullName evidence="2">Uncharacterized protein</fullName>
    </submittedName>
</protein>